<evidence type="ECO:0000313" key="2">
    <source>
        <dbReference type="EMBL" id="KAK4272106.1"/>
    </source>
</evidence>
<keyword evidence="3" id="KW-1185">Reference proteome</keyword>
<sequence length="260" mass="28702">MKNQQEQEEIVGSLTSPSFSSYTSGNPLHIADQVNRDYFRSLEPCDNGFEFFTFQKAADGVFLDGYVGPVFPVFNRDLSSTLYDSDGGDGRGRERDSRADRDYVMALQFPTRNLMIHDDSDPPSSSSSDGEDLEGISPGSYCVWTPNSPNASPCRPKKSNSTGSSSKRWKLLDLLLRSNSDGKDSSVFVTPTCSGPNLEKKKDARGENSKVKKASALEALYTRNKELSNLNKRRSYLPYRQDLIGFGVGVTAGGRSLRSF</sequence>
<feature type="compositionally biased region" description="Low complexity" evidence="1">
    <location>
        <begin position="13"/>
        <end position="22"/>
    </location>
</feature>
<organism evidence="2 3">
    <name type="scientific">Acacia crassicarpa</name>
    <name type="common">northern wattle</name>
    <dbReference type="NCBI Taxonomy" id="499986"/>
    <lineage>
        <taxon>Eukaryota</taxon>
        <taxon>Viridiplantae</taxon>
        <taxon>Streptophyta</taxon>
        <taxon>Embryophyta</taxon>
        <taxon>Tracheophyta</taxon>
        <taxon>Spermatophyta</taxon>
        <taxon>Magnoliopsida</taxon>
        <taxon>eudicotyledons</taxon>
        <taxon>Gunneridae</taxon>
        <taxon>Pentapetalae</taxon>
        <taxon>rosids</taxon>
        <taxon>fabids</taxon>
        <taxon>Fabales</taxon>
        <taxon>Fabaceae</taxon>
        <taxon>Caesalpinioideae</taxon>
        <taxon>mimosoid clade</taxon>
        <taxon>Acacieae</taxon>
        <taxon>Acacia</taxon>
    </lineage>
</organism>
<proteinExistence type="predicted"/>
<comment type="caution">
    <text evidence="2">The sequence shown here is derived from an EMBL/GenBank/DDBJ whole genome shotgun (WGS) entry which is preliminary data.</text>
</comment>
<dbReference type="Proteomes" id="UP001293593">
    <property type="component" value="Unassembled WGS sequence"/>
</dbReference>
<feature type="compositionally biased region" description="Basic and acidic residues" evidence="1">
    <location>
        <begin position="88"/>
        <end position="102"/>
    </location>
</feature>
<evidence type="ECO:0000256" key="1">
    <source>
        <dbReference type="SAM" id="MobiDB-lite"/>
    </source>
</evidence>
<protein>
    <submittedName>
        <fullName evidence="2">Uncharacterized protein</fullName>
    </submittedName>
</protein>
<dbReference type="PANTHER" id="PTHR33095">
    <property type="entry name" value="OS07G0619500 PROTEIN"/>
    <property type="match status" value="1"/>
</dbReference>
<dbReference type="EMBL" id="JAWXYG010000005">
    <property type="protein sequence ID" value="KAK4272106.1"/>
    <property type="molecule type" value="Genomic_DNA"/>
</dbReference>
<dbReference type="PANTHER" id="PTHR33095:SF129">
    <property type="entry name" value="DUF1645 FAMILY PROTEIN"/>
    <property type="match status" value="1"/>
</dbReference>
<feature type="region of interest" description="Disordered" evidence="1">
    <location>
        <begin position="82"/>
        <end position="102"/>
    </location>
</feature>
<accession>A0AAE1JKC3</accession>
<feature type="region of interest" description="Disordered" evidence="1">
    <location>
        <begin position="1"/>
        <end position="22"/>
    </location>
</feature>
<dbReference type="InterPro" id="IPR012442">
    <property type="entry name" value="DUF1645_plant"/>
</dbReference>
<name>A0AAE1JKC3_9FABA</name>
<evidence type="ECO:0000313" key="3">
    <source>
        <dbReference type="Proteomes" id="UP001293593"/>
    </source>
</evidence>
<reference evidence="2" key="1">
    <citation type="submission" date="2023-10" db="EMBL/GenBank/DDBJ databases">
        <title>Chromosome-level genome of the transformable northern wattle, Acacia crassicarpa.</title>
        <authorList>
            <person name="Massaro I."/>
            <person name="Sinha N.R."/>
            <person name="Poethig S."/>
            <person name="Leichty A.R."/>
        </authorList>
    </citation>
    <scope>NUCLEOTIDE SEQUENCE</scope>
    <source>
        <strain evidence="2">Acra3RX</strain>
        <tissue evidence="2">Leaf</tissue>
    </source>
</reference>
<feature type="region of interest" description="Disordered" evidence="1">
    <location>
        <begin position="114"/>
        <end position="134"/>
    </location>
</feature>
<dbReference type="AlphaFoldDB" id="A0AAE1JKC3"/>
<dbReference type="Pfam" id="PF07816">
    <property type="entry name" value="DUF1645"/>
    <property type="match status" value="1"/>
</dbReference>
<gene>
    <name evidence="2" type="ORF">QN277_020704</name>
</gene>